<reference evidence="5 6" key="1">
    <citation type="submission" date="2022-10" db="EMBL/GenBank/DDBJ databases">
        <title>High-quality genome sequences of two octocoral-associated bacteria, Endozoicomonas euniceicola EF212 and Endozoicomonas gorgoniicola PS125.</title>
        <authorList>
            <person name="Chiou Y.-J."/>
            <person name="Chen Y.-H."/>
        </authorList>
    </citation>
    <scope>NUCLEOTIDE SEQUENCE [LARGE SCALE GENOMIC DNA]</scope>
    <source>
        <strain evidence="5 6">PS125</strain>
    </source>
</reference>
<dbReference type="PIRSF" id="PIRSF000498">
    <property type="entry name" value="Riboflavin_syn_A"/>
    <property type="match status" value="1"/>
</dbReference>
<dbReference type="PANTHER" id="PTHR21098:SF0">
    <property type="entry name" value="RIBOFLAVIN SYNTHASE"/>
    <property type="match status" value="1"/>
</dbReference>
<dbReference type="NCBIfam" id="NF006767">
    <property type="entry name" value="PRK09289.1"/>
    <property type="match status" value="1"/>
</dbReference>
<feature type="domain" description="Lumazine-binding" evidence="4">
    <location>
        <begin position="98"/>
        <end position="195"/>
    </location>
</feature>
<dbReference type="InterPro" id="IPR026017">
    <property type="entry name" value="Lumazine-bd_dom"/>
</dbReference>
<evidence type="ECO:0000313" key="6">
    <source>
        <dbReference type="Proteomes" id="UP001209854"/>
    </source>
</evidence>
<proteinExistence type="predicted"/>
<evidence type="ECO:0000256" key="2">
    <source>
        <dbReference type="NCBIfam" id="TIGR00187"/>
    </source>
</evidence>
<dbReference type="NCBIfam" id="TIGR00187">
    <property type="entry name" value="ribE"/>
    <property type="match status" value="1"/>
</dbReference>
<dbReference type="InterPro" id="IPR001783">
    <property type="entry name" value="Lumazine-bd"/>
</dbReference>
<dbReference type="EC" id="2.5.1.9" evidence="2"/>
<evidence type="ECO:0000256" key="1">
    <source>
        <dbReference type="ARBA" id="ARBA00022737"/>
    </source>
</evidence>
<dbReference type="PANTHER" id="PTHR21098">
    <property type="entry name" value="RIBOFLAVIN SYNTHASE ALPHA CHAIN"/>
    <property type="match status" value="1"/>
</dbReference>
<dbReference type="PROSITE" id="PS51177">
    <property type="entry name" value="LUMAZINE_BIND"/>
    <property type="match status" value="2"/>
</dbReference>
<dbReference type="NCBIfam" id="NF009566">
    <property type="entry name" value="PRK13020.1"/>
    <property type="match status" value="1"/>
</dbReference>
<accession>A0ABT3MS65</accession>
<gene>
    <name evidence="5" type="ORF">NX722_06060</name>
</gene>
<comment type="caution">
    <text evidence="5">The sequence shown here is derived from an EMBL/GenBank/DDBJ whole genome shotgun (WGS) entry which is preliminary data.</text>
</comment>
<sequence length="203" mass="22059">MFTGIVKGVFPVSAIVRKEQFATLSVALPPELLSGVETGASIAINGICLTVTGFSESEVTFDAMQETLRVTNLGELEPGTLVNIERAARFGDEIGGHLLSGHIHDTVVIDEVINTPDNTTVFFRFDARWSDYILPKGYIALNGSSLTIGEEVKDNRFCVHLIPETLKLTTFGNCQPGDRVNLEIDSQTQAVVNTVKSYLTKAI</sequence>
<feature type="repeat" description="Lumazine-binding" evidence="3">
    <location>
        <begin position="98"/>
        <end position="195"/>
    </location>
</feature>
<dbReference type="SUPFAM" id="SSF63380">
    <property type="entry name" value="Riboflavin synthase domain-like"/>
    <property type="match status" value="2"/>
</dbReference>
<dbReference type="InterPro" id="IPR023366">
    <property type="entry name" value="ATP_synth_asu-like_sf"/>
</dbReference>
<dbReference type="CDD" id="cd00402">
    <property type="entry name" value="Riboflavin_synthase_like"/>
    <property type="match status" value="1"/>
</dbReference>
<dbReference type="InterPro" id="IPR017938">
    <property type="entry name" value="Riboflavin_synthase-like_b-brl"/>
</dbReference>
<dbReference type="Pfam" id="PF00677">
    <property type="entry name" value="Lum_binding"/>
    <property type="match status" value="2"/>
</dbReference>
<dbReference type="Proteomes" id="UP001209854">
    <property type="component" value="Unassembled WGS sequence"/>
</dbReference>
<dbReference type="Gene3D" id="2.40.30.20">
    <property type="match status" value="2"/>
</dbReference>
<organism evidence="5 6">
    <name type="scientific">Endozoicomonas gorgoniicola</name>
    <dbReference type="NCBI Taxonomy" id="1234144"/>
    <lineage>
        <taxon>Bacteria</taxon>
        <taxon>Pseudomonadati</taxon>
        <taxon>Pseudomonadota</taxon>
        <taxon>Gammaproteobacteria</taxon>
        <taxon>Oceanospirillales</taxon>
        <taxon>Endozoicomonadaceae</taxon>
        <taxon>Endozoicomonas</taxon>
    </lineage>
</organism>
<evidence type="ECO:0000313" key="5">
    <source>
        <dbReference type="EMBL" id="MCW7552219.1"/>
    </source>
</evidence>
<dbReference type="EMBL" id="JAPFCC010000001">
    <property type="protein sequence ID" value="MCW7552219.1"/>
    <property type="molecule type" value="Genomic_DNA"/>
</dbReference>
<keyword evidence="1" id="KW-0677">Repeat</keyword>
<evidence type="ECO:0000256" key="3">
    <source>
        <dbReference type="PROSITE-ProRule" id="PRU00524"/>
    </source>
</evidence>
<name>A0ABT3MS65_9GAMM</name>
<evidence type="ECO:0000259" key="4">
    <source>
        <dbReference type="PROSITE" id="PS51177"/>
    </source>
</evidence>
<feature type="domain" description="Lumazine-binding" evidence="4">
    <location>
        <begin position="1"/>
        <end position="97"/>
    </location>
</feature>
<feature type="repeat" description="Lumazine-binding" evidence="3">
    <location>
        <begin position="1"/>
        <end position="97"/>
    </location>
</feature>
<protein>
    <recommendedName>
        <fullName evidence="2">Riboflavin synthase</fullName>
        <ecNumber evidence="2">2.5.1.9</ecNumber>
    </recommendedName>
</protein>
<keyword evidence="6" id="KW-1185">Reference proteome</keyword>